<dbReference type="GO" id="GO:0016020">
    <property type="term" value="C:membrane"/>
    <property type="evidence" value="ECO:0007669"/>
    <property type="project" value="UniProtKB-SubCell"/>
</dbReference>
<dbReference type="PANTHER" id="PTHR31114:SF3">
    <property type="entry name" value="SERPENTINE RECEPTOR CLASS GAMMA-RELATED"/>
    <property type="match status" value="1"/>
</dbReference>
<comment type="similarity">
    <text evidence="2 6">Belongs to the nematode receptor-like protein srg family.</text>
</comment>
<feature type="transmembrane region" description="Helical" evidence="6">
    <location>
        <begin position="64"/>
        <end position="85"/>
    </location>
</feature>
<dbReference type="InterPro" id="IPR000609">
    <property type="entry name" value="7TM_GPCR_serpentine_rcpt_Srg"/>
</dbReference>
<dbReference type="Pfam" id="PF02118">
    <property type="entry name" value="Srg"/>
    <property type="match status" value="2"/>
</dbReference>
<dbReference type="AlphaFoldDB" id="A0A2G5TCE3"/>
<keyword evidence="8" id="KW-1185">Reference proteome</keyword>
<evidence type="ECO:0000256" key="4">
    <source>
        <dbReference type="ARBA" id="ARBA00022989"/>
    </source>
</evidence>
<comment type="subcellular location">
    <subcellularLocation>
        <location evidence="1">Membrane</location>
        <topology evidence="1">Multi-pass membrane protein</topology>
    </subcellularLocation>
</comment>
<feature type="transmembrane region" description="Helical" evidence="6">
    <location>
        <begin position="174"/>
        <end position="198"/>
    </location>
</feature>
<reference evidence="8" key="1">
    <citation type="submission" date="2017-10" db="EMBL/GenBank/DDBJ databases">
        <title>Rapid genome shrinkage in a self-fertile nematode reveals novel sperm competition proteins.</title>
        <authorList>
            <person name="Yin D."/>
            <person name="Schwarz E.M."/>
            <person name="Thomas C.G."/>
            <person name="Felde R.L."/>
            <person name="Korf I.F."/>
            <person name="Cutter A.D."/>
            <person name="Schartner C.M."/>
            <person name="Ralston E.J."/>
            <person name="Meyer B.J."/>
            <person name="Haag E.S."/>
        </authorList>
    </citation>
    <scope>NUCLEOTIDE SEQUENCE [LARGE SCALE GENOMIC DNA]</scope>
    <source>
        <strain evidence="8">JU1422</strain>
    </source>
</reference>
<feature type="transmembrane region" description="Helical" evidence="6">
    <location>
        <begin position="20"/>
        <end position="44"/>
    </location>
</feature>
<name>A0A2G5TCE3_9PELO</name>
<feature type="transmembrane region" description="Helical" evidence="6">
    <location>
        <begin position="141"/>
        <end position="162"/>
    </location>
</feature>
<protein>
    <recommendedName>
        <fullName evidence="6">Serpentine receptor class gamma</fullName>
    </recommendedName>
</protein>
<keyword evidence="3 6" id="KW-0812">Transmembrane</keyword>
<evidence type="ECO:0000313" key="8">
    <source>
        <dbReference type="Proteomes" id="UP000230233"/>
    </source>
</evidence>
<gene>
    <name evidence="7" type="primary">Cnig_chr_V.g18067</name>
    <name evidence="7" type="ORF">B9Z55_018067</name>
</gene>
<dbReference type="GO" id="GO:0007606">
    <property type="term" value="P:sensory perception of chemical stimulus"/>
    <property type="evidence" value="ECO:0007669"/>
    <property type="project" value="UniProtKB-UniRule"/>
</dbReference>
<evidence type="ECO:0000256" key="6">
    <source>
        <dbReference type="RuleBase" id="RU280813"/>
    </source>
</evidence>
<accession>A0A2G5TCE3</accession>
<dbReference type="GO" id="GO:0004888">
    <property type="term" value="F:transmembrane signaling receptor activity"/>
    <property type="evidence" value="ECO:0007669"/>
    <property type="project" value="InterPro"/>
</dbReference>
<proteinExistence type="inferred from homology"/>
<dbReference type="Proteomes" id="UP000230233">
    <property type="component" value="Chromosome V"/>
</dbReference>
<dbReference type="PANTHER" id="PTHR31114">
    <property type="entry name" value="SERPENTINE RECEPTOR CLASS GAMMA"/>
    <property type="match status" value="1"/>
</dbReference>
<evidence type="ECO:0000256" key="5">
    <source>
        <dbReference type="ARBA" id="ARBA00023136"/>
    </source>
</evidence>
<dbReference type="EMBL" id="PDUG01000005">
    <property type="protein sequence ID" value="PIC24937.1"/>
    <property type="molecule type" value="Genomic_DNA"/>
</dbReference>
<keyword evidence="4 6" id="KW-1133">Transmembrane helix</keyword>
<evidence type="ECO:0000256" key="2">
    <source>
        <dbReference type="ARBA" id="ARBA00005692"/>
    </source>
</evidence>
<dbReference type="InterPro" id="IPR052880">
    <property type="entry name" value="NRL-Serpentine_Class_Gamma"/>
</dbReference>
<evidence type="ECO:0000256" key="3">
    <source>
        <dbReference type="ARBA" id="ARBA00022692"/>
    </source>
</evidence>
<comment type="caution">
    <text evidence="7">The sequence shown here is derived from an EMBL/GenBank/DDBJ whole genome shotgun (WGS) entry which is preliminary data.</text>
</comment>
<sequence>MDLNSTKTYDRFDKNAGILWKQIITLVQLLYGLPTFCLMGYIFIHLATSSKYKSSFYRLVQVDLLIQLNNPIFTLEIIDGVLFIVTSIERYTEFSVKYFLCACCYILALIFLGITVAILAFKKLQGTISEDQGVSRKLTKIALISGFVYSGILLFTLVNLLASQFLKIPDALQEVANCIVTSASDLMTLSLPYILLIFDTNLKKDIRLSRESSSVDPARPDVS</sequence>
<evidence type="ECO:0000313" key="7">
    <source>
        <dbReference type="EMBL" id="PIC24937.1"/>
    </source>
</evidence>
<feature type="transmembrane region" description="Helical" evidence="6">
    <location>
        <begin position="97"/>
        <end position="121"/>
    </location>
</feature>
<keyword evidence="5 6" id="KW-0472">Membrane</keyword>
<evidence type="ECO:0000256" key="1">
    <source>
        <dbReference type="ARBA" id="ARBA00004141"/>
    </source>
</evidence>
<organism evidence="7 8">
    <name type="scientific">Caenorhabditis nigoni</name>
    <dbReference type="NCBI Taxonomy" id="1611254"/>
    <lineage>
        <taxon>Eukaryota</taxon>
        <taxon>Metazoa</taxon>
        <taxon>Ecdysozoa</taxon>
        <taxon>Nematoda</taxon>
        <taxon>Chromadorea</taxon>
        <taxon>Rhabditida</taxon>
        <taxon>Rhabditina</taxon>
        <taxon>Rhabditomorpha</taxon>
        <taxon>Rhabditoidea</taxon>
        <taxon>Rhabditidae</taxon>
        <taxon>Peloderinae</taxon>
        <taxon>Caenorhabditis</taxon>
    </lineage>
</organism>
<comment type="caution">
    <text evidence="6">Lacks conserved residue(s) required for the propagation of feature annotation.</text>
</comment>